<protein>
    <recommendedName>
        <fullName evidence="9">Golgi apparatus membrane protein tvp38</fullName>
    </recommendedName>
</protein>
<dbReference type="eggNOG" id="KOG3140">
    <property type="taxonomic scope" value="Eukaryota"/>
</dbReference>
<feature type="compositionally biased region" description="Polar residues" evidence="5">
    <location>
        <begin position="359"/>
        <end position="368"/>
    </location>
</feature>
<feature type="transmembrane region" description="Helical" evidence="6">
    <location>
        <begin position="202"/>
        <end position="222"/>
    </location>
</feature>
<dbReference type="PANTHER" id="PTHR47549:SF1">
    <property type="entry name" value="GOLGI APPARATUS MEMBRANE PROTEIN TVP38"/>
    <property type="match status" value="1"/>
</dbReference>
<dbReference type="GO" id="GO:0000139">
    <property type="term" value="C:Golgi membrane"/>
    <property type="evidence" value="ECO:0007669"/>
    <property type="project" value="TreeGrafter"/>
</dbReference>
<feature type="transmembrane region" description="Helical" evidence="6">
    <location>
        <begin position="277"/>
        <end position="296"/>
    </location>
</feature>
<feature type="region of interest" description="Disordered" evidence="5">
    <location>
        <begin position="407"/>
        <end position="442"/>
    </location>
</feature>
<evidence type="ECO:0000256" key="1">
    <source>
        <dbReference type="ARBA" id="ARBA00004127"/>
    </source>
</evidence>
<dbReference type="GO" id="GO:0016192">
    <property type="term" value="P:vesicle-mediated transport"/>
    <property type="evidence" value="ECO:0007669"/>
    <property type="project" value="TreeGrafter"/>
</dbReference>
<dbReference type="GeneID" id="9520117"/>
<evidence type="ECO:0000313" key="7">
    <source>
        <dbReference type="EMBL" id="EFE33036.1"/>
    </source>
</evidence>
<dbReference type="InterPro" id="IPR051076">
    <property type="entry name" value="Golgi_membrane_TVP38/TMEM64"/>
</dbReference>
<dbReference type="OMA" id="YHDEFTD"/>
<feature type="region of interest" description="Disordered" evidence="5">
    <location>
        <begin position="351"/>
        <end position="385"/>
    </location>
</feature>
<dbReference type="GO" id="GO:0000022">
    <property type="term" value="P:mitotic spindle elongation"/>
    <property type="evidence" value="ECO:0007669"/>
    <property type="project" value="TreeGrafter"/>
</dbReference>
<feature type="region of interest" description="Disordered" evidence="5">
    <location>
        <begin position="1"/>
        <end position="71"/>
    </location>
</feature>
<evidence type="ECO:0008006" key="9">
    <source>
        <dbReference type="Google" id="ProtNLM"/>
    </source>
</evidence>
<dbReference type="RefSeq" id="XP_003013676.1">
    <property type="nucleotide sequence ID" value="XM_003013630.1"/>
</dbReference>
<feature type="compositionally biased region" description="Basic and acidic residues" evidence="5">
    <location>
        <begin position="431"/>
        <end position="442"/>
    </location>
</feature>
<dbReference type="STRING" id="663331.D4AVB4"/>
<dbReference type="AlphaFoldDB" id="D4AVB4"/>
<dbReference type="KEGG" id="abe:ARB_00123"/>
<evidence type="ECO:0000256" key="6">
    <source>
        <dbReference type="SAM" id="Phobius"/>
    </source>
</evidence>
<evidence type="ECO:0000256" key="3">
    <source>
        <dbReference type="ARBA" id="ARBA00022989"/>
    </source>
</evidence>
<evidence type="ECO:0000256" key="2">
    <source>
        <dbReference type="ARBA" id="ARBA00022692"/>
    </source>
</evidence>
<keyword evidence="3 6" id="KW-1133">Transmembrane helix</keyword>
<dbReference type="PANTHER" id="PTHR47549">
    <property type="entry name" value="GOLGI APPARATUS MEMBRANE PROTEIN TVP38-RELATED"/>
    <property type="match status" value="1"/>
</dbReference>
<reference evidence="8" key="1">
    <citation type="journal article" date="2011" name="Genome Biol.">
        <title>Comparative and functional genomics provide insights into the pathogenicity of dermatophytic fungi.</title>
        <authorList>
            <person name="Burmester A."/>
            <person name="Shelest E."/>
            <person name="Gloeckner G."/>
            <person name="Heddergott C."/>
            <person name="Schindler S."/>
            <person name="Staib P."/>
            <person name="Heidel A."/>
            <person name="Felder M."/>
            <person name="Petzold A."/>
            <person name="Szafranski K."/>
            <person name="Feuermann M."/>
            <person name="Pedruzzi I."/>
            <person name="Priebe S."/>
            <person name="Groth M."/>
            <person name="Winkler R."/>
            <person name="Li W."/>
            <person name="Kniemeyer O."/>
            <person name="Schroeckh V."/>
            <person name="Hertweck C."/>
            <person name="Hube B."/>
            <person name="White T.C."/>
            <person name="Platzer M."/>
            <person name="Guthke R."/>
            <person name="Heitman J."/>
            <person name="Woestemeyer J."/>
            <person name="Zipfel P.F."/>
            <person name="Monod M."/>
            <person name="Brakhage A.A."/>
        </authorList>
    </citation>
    <scope>NUCLEOTIDE SEQUENCE [LARGE SCALE GENOMIC DNA]</scope>
    <source>
        <strain evidence="8">ATCC MYA-4681 / CBS 112371</strain>
    </source>
</reference>
<dbReference type="Proteomes" id="UP000008866">
    <property type="component" value="Unassembled WGS sequence"/>
</dbReference>
<feature type="compositionally biased region" description="Polar residues" evidence="5">
    <location>
        <begin position="1"/>
        <end position="11"/>
    </location>
</feature>
<organism evidence="7 8">
    <name type="scientific">Arthroderma benhamiae (strain ATCC MYA-4681 / CBS 112371)</name>
    <name type="common">Trichophyton mentagrophytes</name>
    <dbReference type="NCBI Taxonomy" id="663331"/>
    <lineage>
        <taxon>Eukaryota</taxon>
        <taxon>Fungi</taxon>
        <taxon>Dikarya</taxon>
        <taxon>Ascomycota</taxon>
        <taxon>Pezizomycotina</taxon>
        <taxon>Eurotiomycetes</taxon>
        <taxon>Eurotiomycetidae</taxon>
        <taxon>Onygenales</taxon>
        <taxon>Arthrodermataceae</taxon>
        <taxon>Trichophyton</taxon>
    </lineage>
</organism>
<comment type="subcellular location">
    <subcellularLocation>
        <location evidence="1">Endomembrane system</location>
        <topology evidence="1">Multi-pass membrane protein</topology>
    </subcellularLocation>
</comment>
<proteinExistence type="predicted"/>
<dbReference type="EMBL" id="ABSU01000012">
    <property type="protein sequence ID" value="EFE33036.1"/>
    <property type="molecule type" value="Genomic_DNA"/>
</dbReference>
<keyword evidence="8" id="KW-1185">Reference proteome</keyword>
<comment type="caution">
    <text evidence="7">The sequence shown here is derived from an EMBL/GenBank/DDBJ whole genome shotgun (WGS) entry which is preliminary data.</text>
</comment>
<feature type="transmembrane region" description="Helical" evidence="6">
    <location>
        <begin position="175"/>
        <end position="196"/>
    </location>
</feature>
<dbReference type="HOGENOM" id="CLU_041954_0_0_1"/>
<feature type="transmembrane region" description="Helical" evidence="6">
    <location>
        <begin position="137"/>
        <end position="168"/>
    </location>
</feature>
<feature type="transmembrane region" description="Helical" evidence="6">
    <location>
        <begin position="101"/>
        <end position="125"/>
    </location>
</feature>
<accession>D4AVB4</accession>
<keyword evidence="2 6" id="KW-0812">Transmembrane</keyword>
<gene>
    <name evidence="7" type="ORF">ARB_00123</name>
</gene>
<feature type="transmembrane region" description="Helical" evidence="6">
    <location>
        <begin position="316"/>
        <end position="337"/>
    </location>
</feature>
<keyword evidence="4 6" id="KW-0472">Membrane</keyword>
<evidence type="ECO:0000256" key="5">
    <source>
        <dbReference type="SAM" id="MobiDB-lite"/>
    </source>
</evidence>
<evidence type="ECO:0000313" key="8">
    <source>
        <dbReference type="Proteomes" id="UP000008866"/>
    </source>
</evidence>
<feature type="compositionally biased region" description="Acidic residues" evidence="5">
    <location>
        <begin position="415"/>
        <end position="430"/>
    </location>
</feature>
<name>D4AVB4_ARTBC</name>
<sequence>MAAAHNSTPETLTAPLMAGERSSPSPSPSPSPSLGSVHPPWSRPHTGLGRDRRRSSLFGMPSATSDPTGFRDRAIDRIGRSYQRVSETFGKMTILQKIGTVFAGLGVIALGLGFMAVTGQIFAWLGPVAKDWENAPLAYFILWLCTFLMSFPPMVGWSTVGTVSGFIFGVWKGYVYARFTAIFRGQFVDLTLLLLLLNRWAIYASATVIGSTCSFYVSRTVLSKFVQRLMKHDKRFAALSLTLKYDGLKLLCMIRLCPLPYSLCNGAVSTFPTVSPLMYGLATAIISPKFLVPTFIGSRLRILSEDGGEMSAGSKAVNIISILVSVAAGVFTGWYIYKRTLARAKQLEAEERANLRGPTPNNRPTTASPGGFADDPNSSSLARDEEEAVGFDDAVAIDIDDDNVALDPSYHDFTDNESDIFADGDGDDKDETYKLHRHVDPR</sequence>
<evidence type="ECO:0000256" key="4">
    <source>
        <dbReference type="ARBA" id="ARBA00023136"/>
    </source>
</evidence>